<dbReference type="GO" id="GO:0009279">
    <property type="term" value="C:cell outer membrane"/>
    <property type="evidence" value="ECO:0007669"/>
    <property type="project" value="UniProtKB-SubCell"/>
</dbReference>
<comment type="similarity">
    <text evidence="1">Belongs to the LptD family.</text>
</comment>
<dbReference type="GO" id="GO:1990351">
    <property type="term" value="C:transporter complex"/>
    <property type="evidence" value="ECO:0007669"/>
    <property type="project" value="TreeGrafter"/>
</dbReference>
<dbReference type="AlphaFoldDB" id="A0A850H959"/>
<evidence type="ECO:0000256" key="1">
    <source>
        <dbReference type="HAMAP-Rule" id="MF_01411"/>
    </source>
</evidence>
<keyword evidence="1" id="KW-0732">Signal</keyword>
<dbReference type="Proteomes" id="UP000561438">
    <property type="component" value="Unassembled WGS sequence"/>
</dbReference>
<protein>
    <recommendedName>
        <fullName evidence="1">LPS-assembly protein LptD</fullName>
    </recommendedName>
</protein>
<sequence>MCFNSGRGRTGIADRQGAAAATRFLTGSAIAALASLAVPAAAQSGAAPGLPTAREQVEPPLPDPAVPPQPVLQPLAEDLESEADGRQIDFEASELGYNAATDTVTASGDVVLRSADRSLRADNVVWNRATGQIEAVGNVRLVDDVGNQLFTERLELTDEFEAGAMEDLLLALSEGGRLAAERGERGAEGTIELTRAAYSACAIVKPEGCPKTPSWRITAERVIYDPDARQVRFRGARLELFGASILPLPGLSIRTDGGPASGFLVPNFRISQSNGVEVSGSYYWRLANNMDVTTGAYLFTEAPPMVSGQFRHLTDEGAYQITGYVTNSRRISDFTRLDTSENDFRGYVFANGRFQLTPEWSVTSSIRRASDRTFLRRYDISREDRLRSMVEIERIDDSSYFSLAGWATQTLRLNADQGQVPVALPVIDYRKRLADPLAGGTIELQANTLSIARDIGQDTQRAFAGATWQRHSITPMGQVLTFTAMGRGDVYHTDEVRLTETPQFRGNEGWETRAFAIGAADLEWPLIGSAFGGTQVLTPRVQLVASTPIRNLAVPNEDARAIDLEDSNLFALNRFPGYDRIEDGVRLTYGLDWELRRPGWEVSTNIGQSVRLDKDSNFLVEGTGIADKVSDFVGRTRVRYRDFVSFTHRYRIDKDNFALRRNEIDAAVGSRRTYLEVGYLRLNRDIDPTREDLDDREELRFAARVGFANYWSLFGAGVINLTDAEEDPTFTSDGFEPIRTRLGVAYEDDCLEMGLTWRRDYAEAGDAQRGNTFQVFFSLKNLGFR</sequence>
<organism evidence="4 5">
    <name type="scientific">Qipengyuania atrilutea</name>
    <dbReference type="NCBI Taxonomy" id="2744473"/>
    <lineage>
        <taxon>Bacteria</taxon>
        <taxon>Pseudomonadati</taxon>
        <taxon>Pseudomonadota</taxon>
        <taxon>Alphaproteobacteria</taxon>
        <taxon>Sphingomonadales</taxon>
        <taxon>Erythrobacteraceae</taxon>
        <taxon>Qipengyuania</taxon>
    </lineage>
</organism>
<dbReference type="GO" id="GO:0015920">
    <property type="term" value="P:lipopolysaccharide transport"/>
    <property type="evidence" value="ECO:0007669"/>
    <property type="project" value="InterPro"/>
</dbReference>
<comment type="subcellular location">
    <subcellularLocation>
        <location evidence="1">Cell outer membrane</location>
    </subcellularLocation>
</comment>
<dbReference type="InterPro" id="IPR007543">
    <property type="entry name" value="LptD_C"/>
</dbReference>
<keyword evidence="1" id="KW-0472">Membrane</keyword>
<feature type="region of interest" description="Disordered" evidence="2">
    <location>
        <begin position="45"/>
        <end position="71"/>
    </location>
</feature>
<feature type="domain" description="LptD C-terminal" evidence="3">
    <location>
        <begin position="344"/>
        <end position="711"/>
    </location>
</feature>
<dbReference type="InterPro" id="IPR050218">
    <property type="entry name" value="LptD"/>
</dbReference>
<comment type="caution">
    <text evidence="4">The sequence shown here is derived from an EMBL/GenBank/DDBJ whole genome shotgun (WGS) entry which is preliminary data.</text>
</comment>
<dbReference type="GO" id="GO:0043165">
    <property type="term" value="P:Gram-negative-bacterium-type cell outer membrane assembly"/>
    <property type="evidence" value="ECO:0007669"/>
    <property type="project" value="UniProtKB-UniRule"/>
</dbReference>
<dbReference type="PANTHER" id="PTHR30189">
    <property type="entry name" value="LPS-ASSEMBLY PROTEIN"/>
    <property type="match status" value="1"/>
</dbReference>
<dbReference type="PANTHER" id="PTHR30189:SF1">
    <property type="entry name" value="LPS-ASSEMBLY PROTEIN LPTD"/>
    <property type="match status" value="1"/>
</dbReference>
<name>A0A850H959_9SPHN</name>
<evidence type="ECO:0000256" key="2">
    <source>
        <dbReference type="SAM" id="MobiDB-lite"/>
    </source>
</evidence>
<dbReference type="HAMAP" id="MF_01411">
    <property type="entry name" value="LPS_assembly_LptD"/>
    <property type="match status" value="1"/>
</dbReference>
<comment type="caution">
    <text evidence="1">Lacks conserved residue(s) required for the propagation of feature annotation.</text>
</comment>
<dbReference type="InterPro" id="IPR020889">
    <property type="entry name" value="LipoPS_assembly_LptD"/>
</dbReference>
<comment type="subunit">
    <text evidence="1">Component of the lipopolysaccharide transport and assembly complex.</text>
</comment>
<proteinExistence type="inferred from homology"/>
<gene>
    <name evidence="1" type="primary">lptD</name>
    <name evidence="4" type="ORF">HUV48_01135</name>
</gene>
<keyword evidence="1" id="KW-0998">Cell outer membrane</keyword>
<reference evidence="4 5" key="1">
    <citation type="submission" date="2020-06" db="EMBL/GenBank/DDBJ databases">
        <title>Altererythrobacter sp. HHU K3-1.</title>
        <authorList>
            <person name="Zhang D."/>
            <person name="Xue H."/>
        </authorList>
    </citation>
    <scope>NUCLEOTIDE SEQUENCE [LARGE SCALE GENOMIC DNA]</scope>
    <source>
        <strain evidence="4 5">HHU K3-1</strain>
    </source>
</reference>
<accession>A0A850H959</accession>
<dbReference type="Gene3D" id="2.60.450.10">
    <property type="entry name" value="Lipopolysaccharide (LPS) transport protein A like domain"/>
    <property type="match status" value="1"/>
</dbReference>
<evidence type="ECO:0000259" key="3">
    <source>
        <dbReference type="Pfam" id="PF04453"/>
    </source>
</evidence>
<evidence type="ECO:0000313" key="4">
    <source>
        <dbReference type="EMBL" id="NVD43619.1"/>
    </source>
</evidence>
<feature type="compositionally biased region" description="Pro residues" evidence="2">
    <location>
        <begin position="59"/>
        <end position="71"/>
    </location>
</feature>
<dbReference type="EMBL" id="JABWGV010000001">
    <property type="protein sequence ID" value="NVD43619.1"/>
    <property type="molecule type" value="Genomic_DNA"/>
</dbReference>
<evidence type="ECO:0000313" key="5">
    <source>
        <dbReference type="Proteomes" id="UP000561438"/>
    </source>
</evidence>
<comment type="function">
    <text evidence="1">Involved in the assembly of lipopolysaccharide (LPS) at the surface of the outer membrane.</text>
</comment>
<keyword evidence="5" id="KW-1185">Reference proteome</keyword>
<dbReference type="Pfam" id="PF04453">
    <property type="entry name" value="LptD"/>
    <property type="match status" value="1"/>
</dbReference>